<evidence type="ECO:0000313" key="1">
    <source>
        <dbReference type="EMBL" id="KAI0037270.1"/>
    </source>
</evidence>
<reference evidence="1" key="2">
    <citation type="journal article" date="2022" name="New Phytol.">
        <title>Evolutionary transition to the ectomycorrhizal habit in the genomes of a hyperdiverse lineage of mushroom-forming fungi.</title>
        <authorList>
            <person name="Looney B."/>
            <person name="Miyauchi S."/>
            <person name="Morin E."/>
            <person name="Drula E."/>
            <person name="Courty P.E."/>
            <person name="Kohler A."/>
            <person name="Kuo A."/>
            <person name="LaButti K."/>
            <person name="Pangilinan J."/>
            <person name="Lipzen A."/>
            <person name="Riley R."/>
            <person name="Andreopoulos W."/>
            <person name="He G."/>
            <person name="Johnson J."/>
            <person name="Nolan M."/>
            <person name="Tritt A."/>
            <person name="Barry K.W."/>
            <person name="Grigoriev I.V."/>
            <person name="Nagy L.G."/>
            <person name="Hibbett D."/>
            <person name="Henrissat B."/>
            <person name="Matheny P.B."/>
            <person name="Labbe J."/>
            <person name="Martin F.M."/>
        </authorList>
    </citation>
    <scope>NUCLEOTIDE SEQUENCE</scope>
    <source>
        <strain evidence="1">FP105234-sp</strain>
    </source>
</reference>
<dbReference type="EMBL" id="MU277157">
    <property type="protein sequence ID" value="KAI0037270.1"/>
    <property type="molecule type" value="Genomic_DNA"/>
</dbReference>
<reference evidence="1" key="1">
    <citation type="submission" date="2021-02" db="EMBL/GenBank/DDBJ databases">
        <authorList>
            <consortium name="DOE Joint Genome Institute"/>
            <person name="Ahrendt S."/>
            <person name="Looney B.P."/>
            <person name="Miyauchi S."/>
            <person name="Morin E."/>
            <person name="Drula E."/>
            <person name="Courty P.E."/>
            <person name="Chicoki N."/>
            <person name="Fauchery L."/>
            <person name="Kohler A."/>
            <person name="Kuo A."/>
            <person name="Labutti K."/>
            <person name="Pangilinan J."/>
            <person name="Lipzen A."/>
            <person name="Riley R."/>
            <person name="Andreopoulos W."/>
            <person name="He G."/>
            <person name="Johnson J."/>
            <person name="Barry K.W."/>
            <person name="Grigoriev I.V."/>
            <person name="Nagy L."/>
            <person name="Hibbett D."/>
            <person name="Henrissat B."/>
            <person name="Matheny P.B."/>
            <person name="Labbe J."/>
            <person name="Martin F."/>
        </authorList>
    </citation>
    <scope>NUCLEOTIDE SEQUENCE</scope>
    <source>
        <strain evidence="1">FP105234-sp</strain>
    </source>
</reference>
<proteinExistence type="predicted"/>
<name>A0ACB8QZP9_9AGAM</name>
<gene>
    <name evidence="1" type="ORF">FA95DRAFT_1473354</name>
</gene>
<accession>A0ACB8QZP9</accession>
<comment type="caution">
    <text evidence="1">The sequence shown here is derived from an EMBL/GenBank/DDBJ whole genome shotgun (WGS) entry which is preliminary data.</text>
</comment>
<organism evidence="1 2">
    <name type="scientific">Auriscalpium vulgare</name>
    <dbReference type="NCBI Taxonomy" id="40419"/>
    <lineage>
        <taxon>Eukaryota</taxon>
        <taxon>Fungi</taxon>
        <taxon>Dikarya</taxon>
        <taxon>Basidiomycota</taxon>
        <taxon>Agaricomycotina</taxon>
        <taxon>Agaricomycetes</taxon>
        <taxon>Russulales</taxon>
        <taxon>Auriscalpiaceae</taxon>
        <taxon>Auriscalpium</taxon>
    </lineage>
</organism>
<sequence length="103" mass="11593">QGQSQTGQDALRGAALWRQVSTVVTLKKNMRQAADAPYADLVQRVRLGRGTTRRPVGSTERTDYEHAPILVADRQSRDSYNTRIATQAATRLGKELQFYHSYD</sequence>
<dbReference type="Proteomes" id="UP000814033">
    <property type="component" value="Unassembled WGS sequence"/>
</dbReference>
<protein>
    <submittedName>
        <fullName evidence="1">Uncharacterized protein</fullName>
    </submittedName>
</protein>
<evidence type="ECO:0000313" key="2">
    <source>
        <dbReference type="Proteomes" id="UP000814033"/>
    </source>
</evidence>
<feature type="non-terminal residue" evidence="1">
    <location>
        <position position="103"/>
    </location>
</feature>
<keyword evidence="2" id="KW-1185">Reference proteome</keyword>
<feature type="non-terminal residue" evidence="1">
    <location>
        <position position="1"/>
    </location>
</feature>